<dbReference type="AlphaFoldDB" id="A0A2K5AR56"/>
<protein>
    <submittedName>
        <fullName evidence="1">Microtubule binding protein, putative</fullName>
    </submittedName>
</protein>
<evidence type="ECO:0000313" key="2">
    <source>
        <dbReference type="Proteomes" id="UP000236248"/>
    </source>
</evidence>
<evidence type="ECO:0000313" key="1">
    <source>
        <dbReference type="EMBL" id="SPC34084.1"/>
    </source>
</evidence>
<name>A0A2K5AR56_9ARCH</name>
<dbReference type="KEGG" id="ncv:NCAV_0907"/>
<proteinExistence type="predicted"/>
<sequence length="60" mass="6838">MLEDIVVFYEKVNAIKPVIENMYRASVRRLVVVTVHIDKEAVDKAKELGIECVYGDIISD</sequence>
<dbReference type="GeneID" id="41594961"/>
<accession>A0A2K5AR56</accession>
<keyword evidence="2" id="KW-1185">Reference proteome</keyword>
<dbReference type="EMBL" id="LT981265">
    <property type="protein sequence ID" value="SPC34084.1"/>
    <property type="molecule type" value="Genomic_DNA"/>
</dbReference>
<reference evidence="2" key="1">
    <citation type="submission" date="2018-01" db="EMBL/GenBank/DDBJ databases">
        <authorList>
            <person name="Kerou L M."/>
        </authorList>
    </citation>
    <scope>NUCLEOTIDE SEQUENCE [LARGE SCALE GENOMIC DNA]</scope>
    <source>
        <strain evidence="2">SCU2</strain>
    </source>
</reference>
<organism evidence="1 2">
    <name type="scientific">Candidatus Nitrosocaldus cavascurensis</name>
    <dbReference type="NCBI Taxonomy" id="2058097"/>
    <lineage>
        <taxon>Archaea</taxon>
        <taxon>Nitrososphaerota</taxon>
        <taxon>Nitrososphaeria</taxon>
        <taxon>Candidatus Nitrosocaldales</taxon>
        <taxon>Candidatus Nitrosocaldaceae</taxon>
        <taxon>Candidatus Nitrosocaldus</taxon>
    </lineage>
</organism>
<dbReference type="Proteomes" id="UP000236248">
    <property type="component" value="Chromosome NCAV"/>
</dbReference>
<dbReference type="RefSeq" id="WP_103287178.1">
    <property type="nucleotide sequence ID" value="NZ_LT981265.1"/>
</dbReference>
<gene>
    <name evidence="1" type="ORF">NCAV_0907</name>
</gene>